<dbReference type="KEGG" id="ttu:TERTU_3768"/>
<evidence type="ECO:0000259" key="3">
    <source>
        <dbReference type="Pfam" id="PF00326"/>
    </source>
</evidence>
<dbReference type="InterPro" id="IPR001375">
    <property type="entry name" value="Peptidase_S9_cat"/>
</dbReference>
<dbReference type="Proteomes" id="UP000009080">
    <property type="component" value="Chromosome"/>
</dbReference>
<keyword evidence="2" id="KW-0732">Signal</keyword>
<name>C5BSS8_TERTT</name>
<dbReference type="PANTHER" id="PTHR42776:SF27">
    <property type="entry name" value="DIPEPTIDYL PEPTIDASE FAMILY MEMBER 6"/>
    <property type="match status" value="1"/>
</dbReference>
<dbReference type="SUPFAM" id="SSF53474">
    <property type="entry name" value="alpha/beta-Hydrolases"/>
    <property type="match status" value="1"/>
</dbReference>
<organism evidence="4 5">
    <name type="scientific">Teredinibacter turnerae (strain ATCC 39867 / T7901)</name>
    <dbReference type="NCBI Taxonomy" id="377629"/>
    <lineage>
        <taxon>Bacteria</taxon>
        <taxon>Pseudomonadati</taxon>
        <taxon>Pseudomonadota</taxon>
        <taxon>Gammaproteobacteria</taxon>
        <taxon>Cellvibrionales</taxon>
        <taxon>Cellvibrionaceae</taxon>
        <taxon>Teredinibacter</taxon>
    </lineage>
</organism>
<keyword evidence="5" id="KW-1185">Reference proteome</keyword>
<dbReference type="Gene3D" id="3.40.50.1820">
    <property type="entry name" value="alpha/beta hydrolase"/>
    <property type="match status" value="1"/>
</dbReference>
<dbReference type="eggNOG" id="COG1506">
    <property type="taxonomic scope" value="Bacteria"/>
</dbReference>
<dbReference type="HOGENOM" id="CLU_008615_3_1_6"/>
<feature type="signal peptide" evidence="2">
    <location>
        <begin position="1"/>
        <end position="21"/>
    </location>
</feature>
<dbReference type="EMBL" id="CP001614">
    <property type="protein sequence ID" value="ACR12428.1"/>
    <property type="molecule type" value="Genomic_DNA"/>
</dbReference>
<dbReference type="AlphaFoldDB" id="C5BSS8"/>
<sequence length="654" mass="74001">MRRTAYLLVLFVNILSFNAQSSQLTADDYAQLPDVQKLALAPNGKKLASMIRVDVPQMKGTAVQVTNLDTGKSNIVLFTDNTKYFLSHLKWKDEKTLLVFTWYPSKRDTWTGMARVHGDTRETRLLIVNTETGEVNPPFKVGFLKKYKYLPSGLGTVINTLPDKPDHILMRVPGLSDGWPVGHAVVDVNIKKRSARFIQKRDPSTSGWETDKQGRVRFGWSYNDGKTFDLSFKDVKKNQWDNRWTYIPFSAQSTEFSGFDYDPNIVYLEQYKNGYSVISKADLRDPSNKTEIVFSRENADASGKLIFSKKRQKLIGIDQGRSHPTRFIDDEWREIQAKIDEALPKRNNNIFSITDDENKFLVFSNSPTESGTYYIGSRSPLKLEPAGYSYKKLTTDKLSDVLRTSFTARDGTQIEAHLTLPKGATKKLPTLVFPHGGPFARTEWEFDIWAQFFSSMGYTVIQPNFRGSAGYGLNFTLAGLREWGKAMQEDVEDTVAEIVKRGIADPKKICIVGASYGGYAALVGVSKTPDLYRCAISVNGVTDLLKLVDRETNIATSYDLVDEYIGDDRADLAANSPVKLVDNIKVPVLLIHGEKDRQVDVTHGRQMYYALRDAKKDVIYIEQENEDHYISGEHSRIEAFRAMADFLNKNLPVR</sequence>
<protein>
    <submittedName>
        <fullName evidence="4">Dipeptidyl anminopeptidase</fullName>
    </submittedName>
</protein>
<dbReference type="MEROPS" id="S09.A77"/>
<gene>
    <name evidence="4" type="ordered locus">TERTU_3768</name>
</gene>
<dbReference type="GO" id="GO:0006508">
    <property type="term" value="P:proteolysis"/>
    <property type="evidence" value="ECO:0007669"/>
    <property type="project" value="InterPro"/>
</dbReference>
<feature type="domain" description="Peptidase S9 prolyl oligopeptidase catalytic" evidence="3">
    <location>
        <begin position="444"/>
        <end position="651"/>
    </location>
</feature>
<evidence type="ECO:0000313" key="4">
    <source>
        <dbReference type="EMBL" id="ACR12428.1"/>
    </source>
</evidence>
<dbReference type="STRING" id="377629.TERTU_3768"/>
<keyword evidence="1" id="KW-0378">Hydrolase</keyword>
<evidence type="ECO:0000256" key="1">
    <source>
        <dbReference type="ARBA" id="ARBA00022801"/>
    </source>
</evidence>
<dbReference type="Pfam" id="PF00326">
    <property type="entry name" value="Peptidase_S9"/>
    <property type="match status" value="1"/>
</dbReference>
<accession>C5BSS8</accession>
<dbReference type="InterPro" id="IPR029058">
    <property type="entry name" value="AB_hydrolase_fold"/>
</dbReference>
<reference evidence="4 5" key="1">
    <citation type="journal article" date="2009" name="PLoS ONE">
        <title>The complete genome of Teredinibacter turnerae T7901: an intracellular endosymbiont of marine wood-boring bivalves (shipworms).</title>
        <authorList>
            <person name="Yang J.C."/>
            <person name="Madupu R."/>
            <person name="Durkin A.S."/>
            <person name="Ekborg N.A."/>
            <person name="Pedamallu C.S."/>
            <person name="Hostetler J.B."/>
            <person name="Radune D."/>
            <person name="Toms B.S."/>
            <person name="Henrissat B."/>
            <person name="Coutinho P.M."/>
            <person name="Schwarz S."/>
            <person name="Field L."/>
            <person name="Trindade-Silva A.E."/>
            <person name="Soares C.A.G."/>
            <person name="Elshahawi S."/>
            <person name="Hanora A."/>
            <person name="Schmidt E.W."/>
            <person name="Haygood M.G."/>
            <person name="Posfai J."/>
            <person name="Benner J."/>
            <person name="Madinger C."/>
            <person name="Nove J."/>
            <person name="Anton B."/>
            <person name="Chaudhary K."/>
            <person name="Foster J."/>
            <person name="Holman A."/>
            <person name="Kumar S."/>
            <person name="Lessard P.A."/>
            <person name="Luyten Y.A."/>
            <person name="Slatko B."/>
            <person name="Wood N."/>
            <person name="Wu B."/>
            <person name="Teplitski M."/>
            <person name="Mougous J.D."/>
            <person name="Ward N."/>
            <person name="Eisen J.A."/>
            <person name="Badger J.H."/>
            <person name="Distel D.L."/>
        </authorList>
    </citation>
    <scope>NUCLEOTIDE SEQUENCE [LARGE SCALE GENOMIC DNA]</scope>
    <source>
        <strain evidence="5">ATCC 39867 / T7901</strain>
    </source>
</reference>
<evidence type="ECO:0000313" key="5">
    <source>
        <dbReference type="Proteomes" id="UP000009080"/>
    </source>
</evidence>
<feature type="chain" id="PRO_5002949042" evidence="2">
    <location>
        <begin position="22"/>
        <end position="654"/>
    </location>
</feature>
<dbReference type="GO" id="GO:0004252">
    <property type="term" value="F:serine-type endopeptidase activity"/>
    <property type="evidence" value="ECO:0007669"/>
    <property type="project" value="TreeGrafter"/>
</dbReference>
<proteinExistence type="predicted"/>
<dbReference type="RefSeq" id="WP_015818540.1">
    <property type="nucleotide sequence ID" value="NC_012997.1"/>
</dbReference>
<evidence type="ECO:0000256" key="2">
    <source>
        <dbReference type="SAM" id="SignalP"/>
    </source>
</evidence>
<dbReference type="PANTHER" id="PTHR42776">
    <property type="entry name" value="SERINE PEPTIDASE S9 FAMILY MEMBER"/>
    <property type="match status" value="1"/>
</dbReference>